<evidence type="ECO:0000256" key="1">
    <source>
        <dbReference type="SAM" id="MobiDB-lite"/>
    </source>
</evidence>
<dbReference type="CTD" id="9803208"/>
<dbReference type="GeneID" id="9803208"/>
<accession>E3MHG2</accession>
<proteinExistence type="predicted"/>
<dbReference type="OrthoDB" id="5821198at2759"/>
<dbReference type="KEGG" id="crq:GCK72_016887"/>
<sequence>MSDNLSGRRKRGRGRERGGLRGNGRKVETEERKAKELAMTEEEYQETKRKLLRIAVIAETQYNELRKQLKKNKEQEYLEYKALVDRGECPEFLLGKAEADEKLKKKLEINETRYELKMAQIQDEYEAETAINETQHDDQYAYAKDRFITFFEELIEEKTKRQREIGLIMGALLTLPPLPTPTSQRPIFVEDVDPNRRQTRSRSKAMRNEEEPSTSK</sequence>
<dbReference type="EMBL" id="DS268445">
    <property type="protein sequence ID" value="EFP02062.1"/>
    <property type="molecule type" value="Genomic_DNA"/>
</dbReference>
<dbReference type="AlphaFoldDB" id="E3MHG2"/>
<dbReference type="OMA" id="NETQHED"/>
<feature type="region of interest" description="Disordered" evidence="1">
    <location>
        <begin position="1"/>
        <end position="42"/>
    </location>
</feature>
<dbReference type="Proteomes" id="UP000008281">
    <property type="component" value="Unassembled WGS sequence"/>
</dbReference>
<reference evidence="2" key="1">
    <citation type="submission" date="2007-07" db="EMBL/GenBank/DDBJ databases">
        <title>PCAP assembly of the Caenorhabditis remanei genome.</title>
        <authorList>
            <consortium name="The Caenorhabditis remanei Sequencing Consortium"/>
            <person name="Wilson R.K."/>
        </authorList>
    </citation>
    <scope>NUCLEOTIDE SEQUENCE [LARGE SCALE GENOMIC DNA]</scope>
    <source>
        <strain evidence="2">PB4641</strain>
    </source>
</reference>
<evidence type="ECO:0000313" key="3">
    <source>
        <dbReference type="Proteomes" id="UP000008281"/>
    </source>
</evidence>
<keyword evidence="3" id="KW-1185">Reference proteome</keyword>
<dbReference type="eggNOG" id="ENOG502THS9">
    <property type="taxonomic scope" value="Eukaryota"/>
</dbReference>
<dbReference type="HOGENOM" id="CLU_1355723_0_0_1"/>
<feature type="region of interest" description="Disordered" evidence="1">
    <location>
        <begin position="179"/>
        <end position="216"/>
    </location>
</feature>
<dbReference type="FunCoup" id="E3MHG2">
    <property type="interactions" value="120"/>
</dbReference>
<name>E3MHG2_CAERE</name>
<evidence type="ECO:0000313" key="2">
    <source>
        <dbReference type="EMBL" id="EFP02062.1"/>
    </source>
</evidence>
<organism evidence="3">
    <name type="scientific">Caenorhabditis remanei</name>
    <name type="common">Caenorhabditis vulgaris</name>
    <dbReference type="NCBI Taxonomy" id="31234"/>
    <lineage>
        <taxon>Eukaryota</taxon>
        <taxon>Metazoa</taxon>
        <taxon>Ecdysozoa</taxon>
        <taxon>Nematoda</taxon>
        <taxon>Chromadorea</taxon>
        <taxon>Rhabditida</taxon>
        <taxon>Rhabditina</taxon>
        <taxon>Rhabditomorpha</taxon>
        <taxon>Rhabditoidea</taxon>
        <taxon>Rhabditidae</taxon>
        <taxon>Peloderinae</taxon>
        <taxon>Caenorhabditis</taxon>
    </lineage>
</organism>
<feature type="compositionally biased region" description="Basic and acidic residues" evidence="1">
    <location>
        <begin position="15"/>
        <end position="38"/>
    </location>
</feature>
<gene>
    <name evidence="2" type="ORF">CRE_22828</name>
</gene>
<dbReference type="RefSeq" id="XP_003104461.2">
    <property type="nucleotide sequence ID" value="XM_003104413.2"/>
</dbReference>
<protein>
    <submittedName>
        <fullName evidence="2">Uncharacterized protein</fullName>
    </submittedName>
</protein>